<comment type="similarity">
    <text evidence="7 10">Belongs to the fluoride channel Fluc/FEX (TC 1.A.43) family.</text>
</comment>
<evidence type="ECO:0000256" key="10">
    <source>
        <dbReference type="HAMAP-Rule" id="MF_00454"/>
    </source>
</evidence>
<keyword evidence="10" id="KW-0406">Ion transport</keyword>
<dbReference type="RefSeq" id="WP_070954070.1">
    <property type="nucleotide sequence ID" value="NZ_CP015208.1"/>
</dbReference>
<evidence type="ECO:0000256" key="4">
    <source>
        <dbReference type="ARBA" id="ARBA00022989"/>
    </source>
</evidence>
<reference evidence="11 12" key="1">
    <citation type="journal article" date="2016" name="Biochim. Biophys. Acta">
        <title>Photochemical characterization of actinorhodopsin and its functional existence in the natural host.</title>
        <authorList>
            <person name="Nakamura S."/>
            <person name="Kikukawa T."/>
            <person name="Tamogami J."/>
            <person name="Kamiya M."/>
            <person name="Aizawa T."/>
            <person name="Hahn M.W."/>
            <person name="Ihara K."/>
            <person name="Kamo N."/>
            <person name="Demura M."/>
        </authorList>
    </citation>
    <scope>NUCLEOTIDE SEQUENCE [LARGE SCALE GENOMIC DNA]</scope>
    <source>
        <strain evidence="11 12">MWH-Dar1</strain>
    </source>
</reference>
<sequence>MPNLTAFLPFLLVTGLLGGVGSVLRLAFAQINGWLPWGILLANSLASLLAALVASGFVDPNAAIWQTALVIGFAGGLSTFSSFAAQTFEFIREKKLMQAIANLFLNLTIPLFMVYAGIFLASALLK</sequence>
<evidence type="ECO:0000256" key="9">
    <source>
        <dbReference type="ARBA" id="ARBA00049940"/>
    </source>
</evidence>
<dbReference type="GO" id="GO:0140114">
    <property type="term" value="P:cellular detoxification of fluoride"/>
    <property type="evidence" value="ECO:0007669"/>
    <property type="project" value="UniProtKB-UniRule"/>
</dbReference>
<comment type="function">
    <text evidence="9 10">Fluoride-specific ion channel. Important for reducing fluoride concentration in the cell, thus reducing its toxicity.</text>
</comment>
<keyword evidence="10" id="KW-0479">Metal-binding</keyword>
<dbReference type="Proteomes" id="UP000243784">
    <property type="component" value="Chromosome"/>
</dbReference>
<comment type="activity regulation">
    <text evidence="10">Na(+) is not transported, but it plays an essential structural role and its presence is essential for fluoride channel function.</text>
</comment>
<evidence type="ECO:0000256" key="1">
    <source>
        <dbReference type="ARBA" id="ARBA00004651"/>
    </source>
</evidence>
<organism evidence="11 12">
    <name type="scientific">Candidatus Rhodoluna planktonica</name>
    <dbReference type="NCBI Taxonomy" id="535712"/>
    <lineage>
        <taxon>Bacteria</taxon>
        <taxon>Bacillati</taxon>
        <taxon>Actinomycetota</taxon>
        <taxon>Actinomycetes</taxon>
        <taxon>Micrococcales</taxon>
        <taxon>Microbacteriaceae</taxon>
        <taxon>Luna cluster</taxon>
        <taxon>Luna-1 subcluster</taxon>
        <taxon>Rhodoluna</taxon>
    </lineage>
</organism>
<dbReference type="PANTHER" id="PTHR28259:SF1">
    <property type="entry name" value="FLUORIDE EXPORT PROTEIN 1-RELATED"/>
    <property type="match status" value="1"/>
</dbReference>
<dbReference type="OrthoDB" id="5148600at2"/>
<feature type="transmembrane region" description="Helical" evidence="10">
    <location>
        <begin position="64"/>
        <end position="91"/>
    </location>
</feature>
<keyword evidence="12" id="KW-1185">Reference proteome</keyword>
<keyword evidence="10" id="KW-0915">Sodium</keyword>
<feature type="binding site" evidence="10">
    <location>
        <position position="75"/>
    </location>
    <ligand>
        <name>Na(+)</name>
        <dbReference type="ChEBI" id="CHEBI:29101"/>
        <note>structural</note>
    </ligand>
</feature>
<dbReference type="GO" id="GO:0046872">
    <property type="term" value="F:metal ion binding"/>
    <property type="evidence" value="ECO:0007669"/>
    <property type="project" value="UniProtKB-KW"/>
</dbReference>
<name>A0A1D9DXM5_9MICO</name>
<keyword evidence="3 10" id="KW-0812">Transmembrane</keyword>
<keyword evidence="2 10" id="KW-1003">Cell membrane</keyword>
<dbReference type="PANTHER" id="PTHR28259">
    <property type="entry name" value="FLUORIDE EXPORT PROTEIN 1-RELATED"/>
    <property type="match status" value="1"/>
</dbReference>
<evidence type="ECO:0000313" key="11">
    <source>
        <dbReference type="EMBL" id="AOY55553.1"/>
    </source>
</evidence>
<dbReference type="InterPro" id="IPR003691">
    <property type="entry name" value="FluC"/>
</dbReference>
<comment type="subcellular location">
    <subcellularLocation>
        <location evidence="1 10">Cell membrane</location>
        <topology evidence="1 10">Multi-pass membrane protein</topology>
    </subcellularLocation>
</comment>
<dbReference type="GO" id="GO:0062054">
    <property type="term" value="F:fluoride channel activity"/>
    <property type="evidence" value="ECO:0007669"/>
    <property type="project" value="UniProtKB-UniRule"/>
</dbReference>
<feature type="transmembrane region" description="Helical" evidence="10">
    <location>
        <begin position="103"/>
        <end position="125"/>
    </location>
</feature>
<keyword evidence="5 10" id="KW-0472">Membrane</keyword>
<dbReference type="STRING" id="535712.A4Z71_00585"/>
<feature type="transmembrane region" description="Helical" evidence="10">
    <location>
        <begin position="6"/>
        <end position="28"/>
    </location>
</feature>
<proteinExistence type="inferred from homology"/>
<gene>
    <name evidence="10" type="primary">fluC</name>
    <name evidence="10" type="synonym">crcB</name>
    <name evidence="11" type="ORF">A4Z71_00585</name>
</gene>
<comment type="catalytic activity">
    <reaction evidence="8">
        <text>fluoride(in) = fluoride(out)</text>
        <dbReference type="Rhea" id="RHEA:76159"/>
        <dbReference type="ChEBI" id="CHEBI:17051"/>
    </reaction>
    <physiologicalReaction direction="left-to-right" evidence="8">
        <dbReference type="Rhea" id="RHEA:76160"/>
    </physiologicalReaction>
</comment>
<feature type="binding site" evidence="10">
    <location>
        <position position="78"/>
    </location>
    <ligand>
        <name>Na(+)</name>
        <dbReference type="ChEBI" id="CHEBI:29101"/>
        <note>structural</note>
    </ligand>
</feature>
<dbReference type="GO" id="GO:0005886">
    <property type="term" value="C:plasma membrane"/>
    <property type="evidence" value="ECO:0007669"/>
    <property type="project" value="UniProtKB-SubCell"/>
</dbReference>
<evidence type="ECO:0000256" key="7">
    <source>
        <dbReference type="ARBA" id="ARBA00035120"/>
    </source>
</evidence>
<dbReference type="Pfam" id="PF02537">
    <property type="entry name" value="CRCB"/>
    <property type="match status" value="1"/>
</dbReference>
<protein>
    <recommendedName>
        <fullName evidence="10">Fluoride-specific ion channel FluC</fullName>
    </recommendedName>
</protein>
<accession>A0A1D9DXM5</accession>
<dbReference type="AlphaFoldDB" id="A0A1D9DXM5"/>
<dbReference type="KEGG" id="rpla:A4Z71_00585"/>
<feature type="transmembrane region" description="Helical" evidence="10">
    <location>
        <begin position="35"/>
        <end position="58"/>
    </location>
</feature>
<evidence type="ECO:0000313" key="12">
    <source>
        <dbReference type="Proteomes" id="UP000243784"/>
    </source>
</evidence>
<keyword evidence="4 10" id="KW-1133">Transmembrane helix</keyword>
<evidence type="ECO:0000256" key="8">
    <source>
        <dbReference type="ARBA" id="ARBA00035585"/>
    </source>
</evidence>
<keyword evidence="6 10" id="KW-0407">Ion channel</keyword>
<evidence type="ECO:0000256" key="6">
    <source>
        <dbReference type="ARBA" id="ARBA00023303"/>
    </source>
</evidence>
<dbReference type="HAMAP" id="MF_00454">
    <property type="entry name" value="FluC"/>
    <property type="match status" value="1"/>
</dbReference>
<evidence type="ECO:0000256" key="2">
    <source>
        <dbReference type="ARBA" id="ARBA00022475"/>
    </source>
</evidence>
<keyword evidence="10" id="KW-0813">Transport</keyword>
<evidence type="ECO:0000256" key="3">
    <source>
        <dbReference type="ARBA" id="ARBA00022692"/>
    </source>
</evidence>
<evidence type="ECO:0000256" key="5">
    <source>
        <dbReference type="ARBA" id="ARBA00023136"/>
    </source>
</evidence>
<dbReference type="EMBL" id="CP015208">
    <property type="protein sequence ID" value="AOY55553.1"/>
    <property type="molecule type" value="Genomic_DNA"/>
</dbReference>